<evidence type="ECO:0000313" key="3">
    <source>
        <dbReference type="EMBL" id="RZF36669.1"/>
    </source>
</evidence>
<dbReference type="EMBL" id="QKKF02026075">
    <property type="protein sequence ID" value="RZF36669.1"/>
    <property type="molecule type" value="Genomic_DNA"/>
</dbReference>
<dbReference type="FunCoup" id="A0A482WST0">
    <property type="interactions" value="139"/>
</dbReference>
<dbReference type="InterPro" id="IPR003598">
    <property type="entry name" value="Ig_sub2"/>
</dbReference>
<dbReference type="SMART" id="SM00409">
    <property type="entry name" value="IG"/>
    <property type="match status" value="2"/>
</dbReference>
<dbReference type="GO" id="GO:0032589">
    <property type="term" value="C:neuron projection membrane"/>
    <property type="evidence" value="ECO:0007669"/>
    <property type="project" value="TreeGrafter"/>
</dbReference>
<dbReference type="SMART" id="SM00408">
    <property type="entry name" value="IGc2"/>
    <property type="match status" value="2"/>
</dbReference>
<dbReference type="PANTHER" id="PTHR23279">
    <property type="entry name" value="DEFECTIVE PROBOSCIS EXTENSION RESPONSE DPR -RELATED"/>
    <property type="match status" value="1"/>
</dbReference>
<dbReference type="FunFam" id="2.60.40.10:FF:000129">
    <property type="entry name" value="CLUMA_CG018772, isoform A"/>
    <property type="match status" value="1"/>
</dbReference>
<evidence type="ECO:0000259" key="2">
    <source>
        <dbReference type="PROSITE" id="PS50835"/>
    </source>
</evidence>
<dbReference type="InterPro" id="IPR013106">
    <property type="entry name" value="Ig_V-set"/>
</dbReference>
<reference evidence="3 4" key="1">
    <citation type="journal article" date="2017" name="Gigascience">
        <title>Genome sequence of the small brown planthopper, Laodelphax striatellus.</title>
        <authorList>
            <person name="Zhu J."/>
            <person name="Jiang F."/>
            <person name="Wang X."/>
            <person name="Yang P."/>
            <person name="Bao Y."/>
            <person name="Zhao W."/>
            <person name="Wang W."/>
            <person name="Lu H."/>
            <person name="Wang Q."/>
            <person name="Cui N."/>
            <person name="Li J."/>
            <person name="Chen X."/>
            <person name="Luo L."/>
            <person name="Yu J."/>
            <person name="Kang L."/>
            <person name="Cui F."/>
        </authorList>
    </citation>
    <scope>NUCLEOTIDE SEQUENCE [LARGE SCALE GENOMIC DNA]</scope>
    <source>
        <strain evidence="3">Lst14</strain>
    </source>
</reference>
<dbReference type="GO" id="GO:0050808">
    <property type="term" value="P:synapse organization"/>
    <property type="evidence" value="ECO:0007669"/>
    <property type="project" value="TreeGrafter"/>
</dbReference>
<dbReference type="Pfam" id="PF13927">
    <property type="entry name" value="Ig_3"/>
    <property type="match status" value="1"/>
</dbReference>
<feature type="region of interest" description="Disordered" evidence="1">
    <location>
        <begin position="1"/>
        <end position="33"/>
    </location>
</feature>
<dbReference type="Pfam" id="PF07686">
    <property type="entry name" value="V-set"/>
    <property type="match status" value="1"/>
</dbReference>
<feature type="domain" description="Ig-like" evidence="2">
    <location>
        <begin position="44"/>
        <end position="131"/>
    </location>
</feature>
<dbReference type="Gene3D" id="2.60.40.10">
    <property type="entry name" value="Immunoglobulins"/>
    <property type="match status" value="2"/>
</dbReference>
<dbReference type="Proteomes" id="UP000291343">
    <property type="component" value="Unassembled WGS sequence"/>
</dbReference>
<feature type="compositionally biased region" description="Gly residues" evidence="1">
    <location>
        <begin position="1"/>
        <end position="12"/>
    </location>
</feature>
<dbReference type="OrthoDB" id="190835at2759"/>
<dbReference type="PROSITE" id="PS50835">
    <property type="entry name" value="IG_LIKE"/>
    <property type="match status" value="2"/>
</dbReference>
<dbReference type="InterPro" id="IPR007110">
    <property type="entry name" value="Ig-like_dom"/>
</dbReference>
<evidence type="ECO:0000256" key="1">
    <source>
        <dbReference type="SAM" id="MobiDB-lite"/>
    </source>
</evidence>
<dbReference type="PANTHER" id="PTHR23279:SF4">
    <property type="entry name" value="DEFECTIVE PROBOSCIS EXTENSION RESPONSE 2, ISOFORM F-RELATED"/>
    <property type="match status" value="1"/>
</dbReference>
<accession>A0A482WST0</accession>
<dbReference type="AlphaFoldDB" id="A0A482WST0"/>
<dbReference type="SUPFAM" id="SSF48726">
    <property type="entry name" value="Immunoglobulin"/>
    <property type="match status" value="2"/>
</dbReference>
<name>A0A482WST0_LAOST</name>
<dbReference type="InterPro" id="IPR036179">
    <property type="entry name" value="Ig-like_dom_sf"/>
</dbReference>
<proteinExistence type="predicted"/>
<organism evidence="3 4">
    <name type="scientific">Laodelphax striatellus</name>
    <name type="common">Small brown planthopper</name>
    <name type="synonym">Delphax striatella</name>
    <dbReference type="NCBI Taxonomy" id="195883"/>
    <lineage>
        <taxon>Eukaryota</taxon>
        <taxon>Metazoa</taxon>
        <taxon>Ecdysozoa</taxon>
        <taxon>Arthropoda</taxon>
        <taxon>Hexapoda</taxon>
        <taxon>Insecta</taxon>
        <taxon>Pterygota</taxon>
        <taxon>Neoptera</taxon>
        <taxon>Paraneoptera</taxon>
        <taxon>Hemiptera</taxon>
        <taxon>Auchenorrhyncha</taxon>
        <taxon>Fulgoroidea</taxon>
        <taxon>Delphacidae</taxon>
        <taxon>Criomorphinae</taxon>
        <taxon>Laodelphax</taxon>
    </lineage>
</organism>
<gene>
    <name evidence="3" type="ORF">LSTR_LSTR012755</name>
</gene>
<dbReference type="STRING" id="195883.A0A482WST0"/>
<evidence type="ECO:0000313" key="4">
    <source>
        <dbReference type="Proteomes" id="UP000291343"/>
    </source>
</evidence>
<sequence>MIAVRGAGGIEGGAHIDSSSHGDNSDPWGGSNSSTVGGSGSLFPYFDLNVPRNVTTAVGQSAFLHCRVEHLGDKAVSWIRKRDLHILTAGVLTYTSDQRFQVIRPDRSGNWTLLIRFPQKRDSGIYECQVNTEPKMSLAFWLNVIESKAHIQGAQEVYVRRGSSVSLQCVISQAPHALGTVFWYRGAAPIVTTADRQLQIDTSWTDNQQLISRLYIRAALPAHTGNYSCVPTTAEPASVEGKKVRSERV</sequence>
<feature type="domain" description="Ig-like" evidence="2">
    <location>
        <begin position="134"/>
        <end position="240"/>
    </location>
</feature>
<dbReference type="InterPro" id="IPR037448">
    <property type="entry name" value="Zig-8"/>
</dbReference>
<comment type="caution">
    <text evidence="3">The sequence shown here is derived from an EMBL/GenBank/DDBJ whole genome shotgun (WGS) entry which is preliminary data.</text>
</comment>
<dbReference type="SMR" id="A0A482WST0"/>
<dbReference type="InterPro" id="IPR013783">
    <property type="entry name" value="Ig-like_fold"/>
</dbReference>
<dbReference type="InParanoid" id="A0A482WST0"/>
<protein>
    <recommendedName>
        <fullName evidence="2">Ig-like domain-containing protein</fullName>
    </recommendedName>
</protein>
<dbReference type="InterPro" id="IPR003599">
    <property type="entry name" value="Ig_sub"/>
</dbReference>
<keyword evidence="4" id="KW-1185">Reference proteome</keyword>